<sequence>MEYEQRSGGRPFNFFNCMAQHKEFEDVVYECWRQRGGETIMNKVWRKLKILKNKLKQMNRKEFSNTVQRIQATRIKLEGIQEQMDGPGNSNERITQEKKAKKELAKWIGIEESIMKQKSRIKWLKLGDANTIYFHACAKSRQATNHIAAVQLPAVSSEVMKQGNNLNRQQQLSLIRVVTEEEVKQALQDIDDNKAPGCDGYTAFFYKKACHIIGKEVTQVVLEFFENP</sequence>
<organism evidence="1 2">
    <name type="scientific">Nicotiana tabacum</name>
    <name type="common">Common tobacco</name>
    <dbReference type="NCBI Taxonomy" id="4097"/>
    <lineage>
        <taxon>Eukaryota</taxon>
        <taxon>Viridiplantae</taxon>
        <taxon>Streptophyta</taxon>
        <taxon>Embryophyta</taxon>
        <taxon>Tracheophyta</taxon>
        <taxon>Spermatophyta</taxon>
        <taxon>Magnoliopsida</taxon>
        <taxon>eudicotyledons</taxon>
        <taxon>Gunneridae</taxon>
        <taxon>Pentapetalae</taxon>
        <taxon>asterids</taxon>
        <taxon>lamiids</taxon>
        <taxon>Solanales</taxon>
        <taxon>Solanaceae</taxon>
        <taxon>Nicotianoideae</taxon>
        <taxon>Nicotianeae</taxon>
        <taxon>Nicotiana</taxon>
    </lineage>
</organism>
<keyword evidence="1" id="KW-1185">Reference proteome</keyword>
<reference evidence="2" key="2">
    <citation type="submission" date="2025-08" db="UniProtKB">
        <authorList>
            <consortium name="RefSeq"/>
        </authorList>
    </citation>
    <scope>IDENTIFICATION</scope>
    <source>
        <tissue evidence="2">Leaf</tissue>
    </source>
</reference>
<dbReference type="Proteomes" id="UP000790787">
    <property type="component" value="Chromosome 5"/>
</dbReference>
<reference evidence="1" key="1">
    <citation type="journal article" date="2014" name="Nat. Commun.">
        <title>The tobacco genome sequence and its comparison with those of tomato and potato.</title>
        <authorList>
            <person name="Sierro N."/>
            <person name="Battey J.N."/>
            <person name="Ouadi S."/>
            <person name="Bakaher N."/>
            <person name="Bovet L."/>
            <person name="Willig A."/>
            <person name="Goepfert S."/>
            <person name="Peitsch M.C."/>
            <person name="Ivanov N.V."/>
        </authorList>
    </citation>
    <scope>NUCLEOTIDE SEQUENCE [LARGE SCALE GENOMIC DNA]</scope>
</reference>
<evidence type="ECO:0000313" key="1">
    <source>
        <dbReference type="Proteomes" id="UP000790787"/>
    </source>
</evidence>
<evidence type="ECO:0000313" key="2">
    <source>
        <dbReference type="RefSeq" id="XP_075108845.1"/>
    </source>
</evidence>
<dbReference type="RefSeq" id="XP_075108845.1">
    <property type="nucleotide sequence ID" value="XM_075252744.1"/>
</dbReference>
<gene>
    <name evidence="2" type="primary">LOC107786696</name>
</gene>
<proteinExistence type="predicted"/>
<protein>
    <submittedName>
        <fullName evidence="2">Uncharacterized protein LOC107786696</fullName>
    </submittedName>
</protein>
<accession>A0AC58UH75</accession>
<name>A0AC58UH75_TOBAC</name>